<dbReference type="InterPro" id="IPR039425">
    <property type="entry name" value="RNA_pol_sigma-70-like"/>
</dbReference>
<dbReference type="PANTHER" id="PTHR43133:SF8">
    <property type="entry name" value="RNA POLYMERASE SIGMA FACTOR HI_1459-RELATED"/>
    <property type="match status" value="1"/>
</dbReference>
<dbReference type="InterPro" id="IPR007627">
    <property type="entry name" value="RNA_pol_sigma70_r2"/>
</dbReference>
<dbReference type="Pfam" id="PF04542">
    <property type="entry name" value="Sigma70_r2"/>
    <property type="match status" value="1"/>
</dbReference>
<dbReference type="GO" id="GO:0003677">
    <property type="term" value="F:DNA binding"/>
    <property type="evidence" value="ECO:0007669"/>
    <property type="project" value="UniProtKB-KW"/>
</dbReference>
<dbReference type="Pfam" id="PF08281">
    <property type="entry name" value="Sigma70_r4_2"/>
    <property type="match status" value="1"/>
</dbReference>
<proteinExistence type="inferred from homology"/>
<reference evidence="8 9" key="1">
    <citation type="journal article" date="2016" name="Nat. Commun.">
        <title>Thousands of microbial genomes shed light on interconnected biogeochemical processes in an aquifer system.</title>
        <authorList>
            <person name="Anantharaman K."/>
            <person name="Brown C.T."/>
            <person name="Hug L.A."/>
            <person name="Sharon I."/>
            <person name="Castelle C.J."/>
            <person name="Probst A.J."/>
            <person name="Thomas B.C."/>
            <person name="Singh A."/>
            <person name="Wilkins M.J."/>
            <person name="Karaoz U."/>
            <person name="Brodie E.L."/>
            <person name="Williams K.H."/>
            <person name="Hubbard S.S."/>
            <person name="Banfield J.F."/>
        </authorList>
    </citation>
    <scope>NUCLEOTIDE SEQUENCE [LARGE SCALE GENOMIC DNA]</scope>
    <source>
        <strain evidence="9">RIFCSPLOWO2_12_FULL_64_10</strain>
    </source>
</reference>
<evidence type="ECO:0000259" key="7">
    <source>
        <dbReference type="Pfam" id="PF08281"/>
    </source>
</evidence>
<dbReference type="InterPro" id="IPR036388">
    <property type="entry name" value="WH-like_DNA-bd_sf"/>
</dbReference>
<evidence type="ECO:0000256" key="1">
    <source>
        <dbReference type="ARBA" id="ARBA00010641"/>
    </source>
</evidence>
<dbReference type="AlphaFoldDB" id="A0A1F6CAQ2"/>
<dbReference type="Proteomes" id="UP000178606">
    <property type="component" value="Unassembled WGS sequence"/>
</dbReference>
<keyword evidence="5" id="KW-0804">Transcription</keyword>
<dbReference type="PANTHER" id="PTHR43133">
    <property type="entry name" value="RNA POLYMERASE ECF-TYPE SIGMA FACTO"/>
    <property type="match status" value="1"/>
</dbReference>
<keyword evidence="2" id="KW-0805">Transcription regulation</keyword>
<keyword evidence="4" id="KW-0238">DNA-binding</keyword>
<dbReference type="Gene3D" id="1.10.1740.10">
    <property type="match status" value="1"/>
</dbReference>
<evidence type="ECO:0000256" key="3">
    <source>
        <dbReference type="ARBA" id="ARBA00023082"/>
    </source>
</evidence>
<dbReference type="InterPro" id="IPR013325">
    <property type="entry name" value="RNA_pol_sigma_r2"/>
</dbReference>
<evidence type="ECO:0000256" key="5">
    <source>
        <dbReference type="ARBA" id="ARBA00023163"/>
    </source>
</evidence>
<accession>A0A1F6CAQ2</accession>
<evidence type="ECO:0000313" key="9">
    <source>
        <dbReference type="Proteomes" id="UP000178606"/>
    </source>
</evidence>
<evidence type="ECO:0000313" key="8">
    <source>
        <dbReference type="EMBL" id="OGG46120.1"/>
    </source>
</evidence>
<dbReference type="SUPFAM" id="SSF88946">
    <property type="entry name" value="Sigma2 domain of RNA polymerase sigma factors"/>
    <property type="match status" value="1"/>
</dbReference>
<sequence>MTVADLYEAFEEKLHRFAARLTRDPHTADDLVQETFIRAMAHLDLLGQLNDPQRSAYLHRVLKNLFVDQQLTRQREQALVERLTLETPSATCPAEEVMSPNLFERVPDRYRELLEKRYVLGMTGEEIARELGIPAATVRSRLHLAIKQLRAHKTRYL</sequence>
<dbReference type="EMBL" id="MFKF01000341">
    <property type="protein sequence ID" value="OGG46120.1"/>
    <property type="molecule type" value="Genomic_DNA"/>
</dbReference>
<dbReference type="Gene3D" id="1.10.10.10">
    <property type="entry name" value="Winged helix-like DNA-binding domain superfamily/Winged helix DNA-binding domain"/>
    <property type="match status" value="1"/>
</dbReference>
<evidence type="ECO:0000256" key="2">
    <source>
        <dbReference type="ARBA" id="ARBA00023015"/>
    </source>
</evidence>
<feature type="domain" description="RNA polymerase sigma factor 70 region 4 type 2" evidence="7">
    <location>
        <begin position="102"/>
        <end position="149"/>
    </location>
</feature>
<evidence type="ECO:0000256" key="4">
    <source>
        <dbReference type="ARBA" id="ARBA00023125"/>
    </source>
</evidence>
<keyword evidence="3" id="KW-0731">Sigma factor</keyword>
<dbReference type="InterPro" id="IPR014284">
    <property type="entry name" value="RNA_pol_sigma-70_dom"/>
</dbReference>
<comment type="similarity">
    <text evidence="1">Belongs to the sigma-70 factor family. ECF subfamily.</text>
</comment>
<evidence type="ECO:0008006" key="10">
    <source>
        <dbReference type="Google" id="ProtNLM"/>
    </source>
</evidence>
<organism evidence="8 9">
    <name type="scientific">Handelsmanbacteria sp. (strain RIFCSPLOWO2_12_FULL_64_10)</name>
    <dbReference type="NCBI Taxonomy" id="1817868"/>
    <lineage>
        <taxon>Bacteria</taxon>
        <taxon>Candidatus Handelsmaniibacteriota</taxon>
    </lineage>
</organism>
<feature type="domain" description="RNA polymerase sigma-70 region 2" evidence="6">
    <location>
        <begin position="6"/>
        <end position="75"/>
    </location>
</feature>
<dbReference type="InterPro" id="IPR013324">
    <property type="entry name" value="RNA_pol_sigma_r3/r4-like"/>
</dbReference>
<dbReference type="GO" id="GO:0016987">
    <property type="term" value="F:sigma factor activity"/>
    <property type="evidence" value="ECO:0007669"/>
    <property type="project" value="UniProtKB-KW"/>
</dbReference>
<dbReference type="CDD" id="cd06171">
    <property type="entry name" value="Sigma70_r4"/>
    <property type="match status" value="1"/>
</dbReference>
<gene>
    <name evidence="8" type="ORF">A3F84_26885</name>
</gene>
<comment type="caution">
    <text evidence="8">The sequence shown here is derived from an EMBL/GenBank/DDBJ whole genome shotgun (WGS) entry which is preliminary data.</text>
</comment>
<name>A0A1F6CAQ2_HANXR</name>
<protein>
    <recommendedName>
        <fullName evidence="10">RNA polymerase sigma factor</fullName>
    </recommendedName>
</protein>
<dbReference type="InterPro" id="IPR013249">
    <property type="entry name" value="RNA_pol_sigma70_r4_t2"/>
</dbReference>
<evidence type="ECO:0000259" key="6">
    <source>
        <dbReference type="Pfam" id="PF04542"/>
    </source>
</evidence>
<dbReference type="NCBIfam" id="TIGR02937">
    <property type="entry name" value="sigma70-ECF"/>
    <property type="match status" value="1"/>
</dbReference>
<dbReference type="GO" id="GO:0006352">
    <property type="term" value="P:DNA-templated transcription initiation"/>
    <property type="evidence" value="ECO:0007669"/>
    <property type="project" value="InterPro"/>
</dbReference>
<dbReference type="SUPFAM" id="SSF88659">
    <property type="entry name" value="Sigma3 and sigma4 domains of RNA polymerase sigma factors"/>
    <property type="match status" value="1"/>
</dbReference>